<dbReference type="AlphaFoldDB" id="A0A6H5G9N3"/>
<name>A0A6H5G9N3_9HEMI</name>
<organism evidence="1 2">
    <name type="scientific">Nesidiocoris tenuis</name>
    <dbReference type="NCBI Taxonomy" id="355587"/>
    <lineage>
        <taxon>Eukaryota</taxon>
        <taxon>Metazoa</taxon>
        <taxon>Ecdysozoa</taxon>
        <taxon>Arthropoda</taxon>
        <taxon>Hexapoda</taxon>
        <taxon>Insecta</taxon>
        <taxon>Pterygota</taxon>
        <taxon>Neoptera</taxon>
        <taxon>Paraneoptera</taxon>
        <taxon>Hemiptera</taxon>
        <taxon>Heteroptera</taxon>
        <taxon>Panheteroptera</taxon>
        <taxon>Cimicomorpha</taxon>
        <taxon>Miridae</taxon>
        <taxon>Dicyphina</taxon>
        <taxon>Nesidiocoris</taxon>
    </lineage>
</organism>
<dbReference type="EMBL" id="CADCXU010007090">
    <property type="protein sequence ID" value="CAA9998455.1"/>
    <property type="molecule type" value="Genomic_DNA"/>
</dbReference>
<evidence type="ECO:0000313" key="1">
    <source>
        <dbReference type="EMBL" id="CAA9998455.1"/>
    </source>
</evidence>
<protein>
    <submittedName>
        <fullName evidence="1">Uncharacterized protein</fullName>
    </submittedName>
</protein>
<keyword evidence="2" id="KW-1185">Reference proteome</keyword>
<gene>
    <name evidence="1" type="ORF">NTEN_LOCUS4738</name>
</gene>
<evidence type="ECO:0000313" key="2">
    <source>
        <dbReference type="Proteomes" id="UP000479000"/>
    </source>
</evidence>
<feature type="non-terminal residue" evidence="1">
    <location>
        <position position="89"/>
    </location>
</feature>
<reference evidence="1 2" key="1">
    <citation type="submission" date="2020-02" db="EMBL/GenBank/DDBJ databases">
        <authorList>
            <person name="Ferguson B K."/>
        </authorList>
    </citation>
    <scope>NUCLEOTIDE SEQUENCE [LARGE SCALE GENOMIC DNA]</scope>
</reference>
<sequence length="89" mass="10195">MPFSQKTTRFSSFADDVRRDSFLEAALFSLPAMPTEGVTILLRILFSSVSRSCRARATSSSSRPSSRRLRRARFFSRRLPRSLHTSPRK</sequence>
<dbReference type="Proteomes" id="UP000479000">
    <property type="component" value="Unassembled WGS sequence"/>
</dbReference>
<proteinExistence type="predicted"/>
<accession>A0A6H5G9N3</accession>